<dbReference type="InterPro" id="IPR056173">
    <property type="entry name" value="Sec20_C"/>
</dbReference>
<evidence type="ECO:0000256" key="3">
    <source>
        <dbReference type="ARBA" id="ARBA00022692"/>
    </source>
</evidence>
<name>A0A084VLL3_ANOSI</name>
<dbReference type="EMBL" id="KE524974">
    <property type="protein sequence ID" value="KFB38857.1"/>
    <property type="molecule type" value="Genomic_DNA"/>
</dbReference>
<dbReference type="OrthoDB" id="46868at2759"/>
<organism evidence="10">
    <name type="scientific">Anopheles sinensis</name>
    <name type="common">Mosquito</name>
    <dbReference type="NCBI Taxonomy" id="74873"/>
    <lineage>
        <taxon>Eukaryota</taxon>
        <taxon>Metazoa</taxon>
        <taxon>Ecdysozoa</taxon>
        <taxon>Arthropoda</taxon>
        <taxon>Hexapoda</taxon>
        <taxon>Insecta</taxon>
        <taxon>Pterygota</taxon>
        <taxon>Neoptera</taxon>
        <taxon>Endopterygota</taxon>
        <taxon>Diptera</taxon>
        <taxon>Nematocera</taxon>
        <taxon>Culicoidea</taxon>
        <taxon>Culicidae</taxon>
        <taxon>Anophelinae</taxon>
        <taxon>Anopheles</taxon>
    </lineage>
</organism>
<evidence type="ECO:0000313" key="12">
    <source>
        <dbReference type="Proteomes" id="UP000030765"/>
    </source>
</evidence>
<feature type="compositionally biased region" description="Basic residues" evidence="7">
    <location>
        <begin position="195"/>
        <end position="204"/>
    </location>
</feature>
<evidence type="ECO:0000313" key="10">
    <source>
        <dbReference type="EMBL" id="KFB38857.1"/>
    </source>
</evidence>
<dbReference type="EnsemblMetazoa" id="ASIC006346-RA">
    <property type="protein sequence ID" value="ASIC006346-PA"/>
    <property type="gene ID" value="ASIC006346"/>
</dbReference>
<sequence length="234" mass="27184">MNFSCMEATKLKHINEQRGVIGSWNIILKSGNGDINNLRGALDDLETLNEAGREKLDELRDCIEQLRDLGYEENNTGILRDAEKHRLQMVSTQQAFWTASISKLQEIRTAKREILLAVRRNASKAGKRNIRRSLRSLEIRSSALLSQYSSKIEQMRSNSQQMFDITQRSTTQEPQDLPMADKQQKPAKRMDQSHRPKRSLRKYRRRESSEKILTAVGLTLFLVCVIYVIYRRLF</sequence>
<dbReference type="STRING" id="74873.A0A084VLL3"/>
<keyword evidence="2" id="KW-0813">Transport</keyword>
<evidence type="ECO:0000256" key="1">
    <source>
        <dbReference type="ARBA" id="ARBA00004211"/>
    </source>
</evidence>
<evidence type="ECO:0000256" key="2">
    <source>
        <dbReference type="ARBA" id="ARBA00022448"/>
    </source>
</evidence>
<dbReference type="Pfam" id="PF03908">
    <property type="entry name" value="Sec20"/>
    <property type="match status" value="1"/>
</dbReference>
<dbReference type="Proteomes" id="UP000030765">
    <property type="component" value="Unassembled WGS sequence"/>
</dbReference>
<dbReference type="VEuPathDB" id="VectorBase:ASIS007639"/>
<feature type="domain" description="Sec20 C-terminal" evidence="9">
    <location>
        <begin position="153"/>
        <end position="233"/>
    </location>
</feature>
<evidence type="ECO:0000256" key="8">
    <source>
        <dbReference type="SAM" id="Phobius"/>
    </source>
</evidence>
<dbReference type="VEuPathDB" id="VectorBase:ASIC006346"/>
<accession>A0A084VLL3</accession>
<feature type="coiled-coil region" evidence="6">
    <location>
        <begin position="35"/>
        <end position="69"/>
    </location>
</feature>
<evidence type="ECO:0000256" key="4">
    <source>
        <dbReference type="ARBA" id="ARBA00022989"/>
    </source>
</evidence>
<evidence type="ECO:0000256" key="7">
    <source>
        <dbReference type="SAM" id="MobiDB-lite"/>
    </source>
</evidence>
<reference evidence="10 12" key="1">
    <citation type="journal article" date="2014" name="BMC Genomics">
        <title>Genome sequence of Anopheles sinensis provides insight into genetics basis of mosquito competence for malaria parasites.</title>
        <authorList>
            <person name="Zhou D."/>
            <person name="Zhang D."/>
            <person name="Ding G."/>
            <person name="Shi L."/>
            <person name="Hou Q."/>
            <person name="Ye Y."/>
            <person name="Xu Y."/>
            <person name="Zhou H."/>
            <person name="Xiong C."/>
            <person name="Li S."/>
            <person name="Yu J."/>
            <person name="Hong S."/>
            <person name="Yu X."/>
            <person name="Zou P."/>
            <person name="Chen C."/>
            <person name="Chang X."/>
            <person name="Wang W."/>
            <person name="Lv Y."/>
            <person name="Sun Y."/>
            <person name="Ma L."/>
            <person name="Shen B."/>
            <person name="Zhu C."/>
        </authorList>
    </citation>
    <scope>NUCLEOTIDE SEQUENCE [LARGE SCALE GENOMIC DNA]</scope>
</reference>
<keyword evidence="5 8" id="KW-0472">Membrane</keyword>
<keyword evidence="4 8" id="KW-1133">Transmembrane helix</keyword>
<evidence type="ECO:0000256" key="6">
    <source>
        <dbReference type="SAM" id="Coils"/>
    </source>
</evidence>
<feature type="transmembrane region" description="Helical" evidence="8">
    <location>
        <begin position="212"/>
        <end position="230"/>
    </location>
</feature>
<proteinExistence type="predicted"/>
<evidence type="ECO:0000313" key="11">
    <source>
        <dbReference type="EnsemblMetazoa" id="ASIC006346-PA"/>
    </source>
</evidence>
<evidence type="ECO:0000256" key="5">
    <source>
        <dbReference type="ARBA" id="ARBA00023136"/>
    </source>
</evidence>
<dbReference type="EMBL" id="ATLV01014522">
    <property type="status" value="NOT_ANNOTATED_CDS"/>
    <property type="molecule type" value="Genomic_DNA"/>
</dbReference>
<dbReference type="AlphaFoldDB" id="A0A084VLL3"/>
<dbReference type="GO" id="GO:0016020">
    <property type="term" value="C:membrane"/>
    <property type="evidence" value="ECO:0007669"/>
    <property type="project" value="UniProtKB-SubCell"/>
</dbReference>
<evidence type="ECO:0000259" key="9">
    <source>
        <dbReference type="Pfam" id="PF03908"/>
    </source>
</evidence>
<keyword evidence="6" id="KW-0175">Coiled coil</keyword>
<keyword evidence="3 8" id="KW-0812">Transmembrane</keyword>
<keyword evidence="12" id="KW-1185">Reference proteome</keyword>
<feature type="region of interest" description="Disordered" evidence="7">
    <location>
        <begin position="167"/>
        <end position="204"/>
    </location>
</feature>
<gene>
    <name evidence="10" type="ORF">ZHAS_00006346</name>
</gene>
<reference evidence="11" key="2">
    <citation type="submission" date="2020-05" db="UniProtKB">
        <authorList>
            <consortium name="EnsemblMetazoa"/>
        </authorList>
    </citation>
    <scope>IDENTIFICATION</scope>
</reference>
<protein>
    <submittedName>
        <fullName evidence="10">AGAP000242-PA-like protein</fullName>
    </submittedName>
</protein>
<feature type="compositionally biased region" description="Basic and acidic residues" evidence="7">
    <location>
        <begin position="182"/>
        <end position="194"/>
    </location>
</feature>
<comment type="subcellular location">
    <subcellularLocation>
        <location evidence="1">Membrane</location>
        <topology evidence="1">Single-pass type IV membrane protein</topology>
    </subcellularLocation>
</comment>